<keyword evidence="3" id="KW-1185">Reference proteome</keyword>
<dbReference type="OrthoDB" id="762072at2759"/>
<sequence length="187" mass="20708">MADIVKMGRPQSKVPSVPNVSHHNVNANQNHIQGLPSGASYQNIQYSDDHTSKVSEVHREPGDYPVLHLSTDEEWPQIKQPSIANQPSISEPPTDSELHPDPANVSYDRISHQTEIDEVQGTDDHTVGNLGSPPSRKLKEDNAGGASLYENDLYRYQNQNHTFEHQQVEDVNVSASSVTANLQQLTV</sequence>
<organism evidence="2 3">
    <name type="scientific">Anisodus acutangulus</name>
    <dbReference type="NCBI Taxonomy" id="402998"/>
    <lineage>
        <taxon>Eukaryota</taxon>
        <taxon>Viridiplantae</taxon>
        <taxon>Streptophyta</taxon>
        <taxon>Embryophyta</taxon>
        <taxon>Tracheophyta</taxon>
        <taxon>Spermatophyta</taxon>
        <taxon>Magnoliopsida</taxon>
        <taxon>eudicotyledons</taxon>
        <taxon>Gunneridae</taxon>
        <taxon>Pentapetalae</taxon>
        <taxon>asterids</taxon>
        <taxon>lamiids</taxon>
        <taxon>Solanales</taxon>
        <taxon>Solanaceae</taxon>
        <taxon>Solanoideae</taxon>
        <taxon>Hyoscyameae</taxon>
        <taxon>Anisodus</taxon>
    </lineage>
</organism>
<gene>
    <name evidence="2" type="ORF">K7X08_017361</name>
</gene>
<dbReference type="AlphaFoldDB" id="A0A9Q1LTM1"/>
<reference evidence="3" key="1">
    <citation type="journal article" date="2023" name="Proc. Natl. Acad. Sci. U.S.A.">
        <title>Genomic and structural basis for evolution of tropane alkaloid biosynthesis.</title>
        <authorList>
            <person name="Wanga Y.-J."/>
            <person name="Taina T."/>
            <person name="Yua J.-Y."/>
            <person name="Lia J."/>
            <person name="Xua B."/>
            <person name="Chenc J."/>
            <person name="D'Auriad J.C."/>
            <person name="Huanga J.-P."/>
            <person name="Huanga S.-X."/>
        </authorList>
    </citation>
    <scope>NUCLEOTIDE SEQUENCE [LARGE SCALE GENOMIC DNA]</scope>
    <source>
        <strain evidence="3">cv. KIB-2019</strain>
    </source>
</reference>
<comment type="caution">
    <text evidence="2">The sequence shown here is derived from an EMBL/GenBank/DDBJ whole genome shotgun (WGS) entry which is preliminary data.</text>
</comment>
<evidence type="ECO:0000313" key="3">
    <source>
        <dbReference type="Proteomes" id="UP001152561"/>
    </source>
</evidence>
<feature type="region of interest" description="Disordered" evidence="1">
    <location>
        <begin position="71"/>
        <end position="105"/>
    </location>
</feature>
<evidence type="ECO:0000256" key="1">
    <source>
        <dbReference type="SAM" id="MobiDB-lite"/>
    </source>
</evidence>
<evidence type="ECO:0000313" key="2">
    <source>
        <dbReference type="EMBL" id="KAJ8544778.1"/>
    </source>
</evidence>
<accession>A0A9Q1LTM1</accession>
<feature type="compositionally biased region" description="Polar residues" evidence="1">
    <location>
        <begin position="79"/>
        <end position="93"/>
    </location>
</feature>
<feature type="region of interest" description="Disordered" evidence="1">
    <location>
        <begin position="121"/>
        <end position="142"/>
    </location>
</feature>
<dbReference type="Proteomes" id="UP001152561">
    <property type="component" value="Unassembled WGS sequence"/>
</dbReference>
<dbReference type="PANTHER" id="PTHR46445:SF3">
    <property type="entry name" value="RNA POLYMERASE II DEGRADATION FACTOR-LIKE PROTEIN (DUF1296)-RELATED"/>
    <property type="match status" value="1"/>
</dbReference>
<feature type="compositionally biased region" description="Polar residues" evidence="1">
    <location>
        <begin position="18"/>
        <end position="32"/>
    </location>
</feature>
<dbReference type="PANTHER" id="PTHR46445">
    <property type="entry name" value="RNA POLYMERASE II DEGRADATION FACTOR-LIKE PROTEIN (DUF1296)"/>
    <property type="match status" value="1"/>
</dbReference>
<dbReference type="EMBL" id="JAJAGQ010000013">
    <property type="protein sequence ID" value="KAJ8544778.1"/>
    <property type="molecule type" value="Genomic_DNA"/>
</dbReference>
<proteinExistence type="predicted"/>
<feature type="region of interest" description="Disordered" evidence="1">
    <location>
        <begin position="1"/>
        <end position="40"/>
    </location>
</feature>
<protein>
    <submittedName>
        <fullName evidence="2">Uncharacterized protein</fullName>
    </submittedName>
</protein>
<name>A0A9Q1LTM1_9SOLA</name>